<evidence type="ECO:0000259" key="6">
    <source>
        <dbReference type="Pfam" id="PF14587"/>
    </source>
</evidence>
<feature type="domain" description="Glycosyl hydrolase family 30 beta sandwich" evidence="7">
    <location>
        <begin position="373"/>
        <end position="459"/>
    </location>
</feature>
<dbReference type="InterPro" id="IPR017853">
    <property type="entry name" value="GH"/>
</dbReference>
<feature type="region of interest" description="Disordered" evidence="4">
    <location>
        <begin position="466"/>
        <end position="553"/>
    </location>
</feature>
<comment type="caution">
    <text evidence="8">The sequence shown here is derived from an EMBL/GenBank/DDBJ whole genome shotgun (WGS) entry which is preliminary data.</text>
</comment>
<dbReference type="Gene3D" id="2.60.40.1180">
    <property type="entry name" value="Golgi alpha-mannosidase II"/>
    <property type="match status" value="1"/>
</dbReference>
<sequence>MYSQTFLALVATSFSALVTAQTSIGVDVSTKHQEMEGFGFSQAFGRASELKNAVSSVQSGALDLLFSTTNGAGFTIIRNRIGSGGNGDSIEPASPGSPAATPKYVWDGNDSGQFWFTQQAVSRGVKTIYADAWSAPGFMKTSGSDSSPGYLCGTTGHTCSSGDWRQAYANFLVKYVQLYAQQGITITHLGFLNEPDYSPGYSQMQISINAQEAISFIPTLYNTVRAAGLSTNITCCDAVGWADQAKYTTALVNAGSTQYLGAITSHMYSADPSSPLNETSLPKWNTEGGPLSDPFSTTWYASGAANEGMTWAQKLASAIVNSELSAYLFWEGFEQNQHQSAAHLVDTDSSGKTAVANSILWAFAMWSRHIRPGAYRVATSGSMANVITGAFQNTDGSVVLVFTNDGTTTQNPETSFAGFTPDSASAWLTNQGNTFATTSATLSGGAVTVSVPAKSVVTVKLTPGSSNAAVSNVSAQSTGATKEPVTKQSTTKEPVTKEPVAKESTSKEPVTKESTTKEPSTKKPDAKKQTKPAGRYRGRPRPSSPSKECSGEE</sequence>
<evidence type="ECO:0000256" key="1">
    <source>
        <dbReference type="ARBA" id="ARBA00005382"/>
    </source>
</evidence>
<evidence type="ECO:0000313" key="8">
    <source>
        <dbReference type="EMBL" id="KAK0391339.1"/>
    </source>
</evidence>
<dbReference type="EMBL" id="JAPDFR010000001">
    <property type="protein sequence ID" value="KAK0391339.1"/>
    <property type="molecule type" value="Genomic_DNA"/>
</dbReference>
<feature type="compositionally biased region" description="Polar residues" evidence="4">
    <location>
        <begin position="476"/>
        <end position="493"/>
    </location>
</feature>
<dbReference type="Pfam" id="PF14587">
    <property type="entry name" value="Glyco_hydr_30_2"/>
    <property type="match status" value="1"/>
</dbReference>
<dbReference type="Pfam" id="PF17189">
    <property type="entry name" value="Glyco_hydro_30C"/>
    <property type="match status" value="1"/>
</dbReference>
<evidence type="ECO:0000256" key="3">
    <source>
        <dbReference type="ARBA" id="ARBA00022801"/>
    </source>
</evidence>
<gene>
    <name evidence="8" type="ORF">NLU13_0840</name>
</gene>
<feature type="compositionally biased region" description="Basic and acidic residues" evidence="4">
    <location>
        <begin position="494"/>
        <end position="528"/>
    </location>
</feature>
<proteinExistence type="inferred from homology"/>
<dbReference type="SUPFAM" id="SSF51011">
    <property type="entry name" value="Glycosyl hydrolase domain"/>
    <property type="match status" value="1"/>
</dbReference>
<dbReference type="Gene3D" id="3.20.20.80">
    <property type="entry name" value="Glycosidases"/>
    <property type="match status" value="1"/>
</dbReference>
<dbReference type="SUPFAM" id="SSF51445">
    <property type="entry name" value="(Trans)glycosidases"/>
    <property type="match status" value="1"/>
</dbReference>
<dbReference type="PANTHER" id="PTHR11069">
    <property type="entry name" value="GLUCOSYLCERAMIDASE"/>
    <property type="match status" value="1"/>
</dbReference>
<reference evidence="8" key="1">
    <citation type="submission" date="2022-10" db="EMBL/GenBank/DDBJ databases">
        <title>Determination and structural analysis of whole genome sequence of Sarocladium strictum F4-1.</title>
        <authorList>
            <person name="Hu L."/>
            <person name="Jiang Y."/>
        </authorList>
    </citation>
    <scope>NUCLEOTIDE SEQUENCE</scope>
    <source>
        <strain evidence="8">F4-1</strain>
    </source>
</reference>
<keyword evidence="2 5" id="KW-0732">Signal</keyword>
<feature type="signal peptide" evidence="5">
    <location>
        <begin position="1"/>
        <end position="20"/>
    </location>
</feature>
<keyword evidence="9" id="KW-1185">Reference proteome</keyword>
<comment type="similarity">
    <text evidence="1">Belongs to the glycosyl hydrolase 30 family.</text>
</comment>
<feature type="domain" description="Endo-beta-1,6-galactanase-like" evidence="6">
    <location>
        <begin position="23"/>
        <end position="242"/>
    </location>
</feature>
<evidence type="ECO:0000259" key="7">
    <source>
        <dbReference type="Pfam" id="PF17189"/>
    </source>
</evidence>
<evidence type="ECO:0000313" key="9">
    <source>
        <dbReference type="Proteomes" id="UP001175261"/>
    </source>
</evidence>
<feature type="compositionally biased region" description="Low complexity" evidence="4">
    <location>
        <begin position="466"/>
        <end position="475"/>
    </location>
</feature>
<dbReference type="InterPro" id="IPR001139">
    <property type="entry name" value="Glyco_hydro_30"/>
</dbReference>
<evidence type="ECO:0000256" key="2">
    <source>
        <dbReference type="ARBA" id="ARBA00022729"/>
    </source>
</evidence>
<dbReference type="AlphaFoldDB" id="A0AA39LBW3"/>
<evidence type="ECO:0000256" key="4">
    <source>
        <dbReference type="SAM" id="MobiDB-lite"/>
    </source>
</evidence>
<dbReference type="GO" id="GO:0004348">
    <property type="term" value="F:glucosylceramidase activity"/>
    <property type="evidence" value="ECO:0007669"/>
    <property type="project" value="InterPro"/>
</dbReference>
<evidence type="ECO:0000256" key="5">
    <source>
        <dbReference type="SAM" id="SignalP"/>
    </source>
</evidence>
<dbReference type="InterPro" id="IPR013780">
    <property type="entry name" value="Glyco_hydro_b"/>
</dbReference>
<evidence type="ECO:0008006" key="10">
    <source>
        <dbReference type="Google" id="ProtNLM"/>
    </source>
</evidence>
<feature type="chain" id="PRO_5041376450" description="Cellulosome enzyme" evidence="5">
    <location>
        <begin position="21"/>
        <end position="553"/>
    </location>
</feature>
<dbReference type="InterPro" id="IPR039514">
    <property type="entry name" value="6GAL-like"/>
</dbReference>
<protein>
    <recommendedName>
        <fullName evidence="10">Cellulosome enzyme</fullName>
    </recommendedName>
</protein>
<dbReference type="GO" id="GO:0016020">
    <property type="term" value="C:membrane"/>
    <property type="evidence" value="ECO:0007669"/>
    <property type="project" value="GOC"/>
</dbReference>
<dbReference type="PANTHER" id="PTHR11069:SF23">
    <property type="entry name" value="LYSOSOMAL ACID GLUCOSYLCERAMIDASE"/>
    <property type="match status" value="1"/>
</dbReference>
<dbReference type="Proteomes" id="UP001175261">
    <property type="component" value="Unassembled WGS sequence"/>
</dbReference>
<accession>A0AA39LBW3</accession>
<dbReference type="InterPro" id="IPR033452">
    <property type="entry name" value="GH30_C"/>
</dbReference>
<organism evidence="8 9">
    <name type="scientific">Sarocladium strictum</name>
    <name type="common">Black bundle disease fungus</name>
    <name type="synonym">Acremonium strictum</name>
    <dbReference type="NCBI Taxonomy" id="5046"/>
    <lineage>
        <taxon>Eukaryota</taxon>
        <taxon>Fungi</taxon>
        <taxon>Dikarya</taxon>
        <taxon>Ascomycota</taxon>
        <taxon>Pezizomycotina</taxon>
        <taxon>Sordariomycetes</taxon>
        <taxon>Hypocreomycetidae</taxon>
        <taxon>Hypocreales</taxon>
        <taxon>Sarocladiaceae</taxon>
        <taxon>Sarocladium</taxon>
    </lineage>
</organism>
<dbReference type="GO" id="GO:0006680">
    <property type="term" value="P:glucosylceramide catabolic process"/>
    <property type="evidence" value="ECO:0007669"/>
    <property type="project" value="TreeGrafter"/>
</dbReference>
<keyword evidence="3" id="KW-0378">Hydrolase</keyword>
<name>A0AA39LBW3_SARSR</name>